<evidence type="ECO:0000256" key="1">
    <source>
        <dbReference type="SAM" id="SignalP"/>
    </source>
</evidence>
<feature type="signal peptide" evidence="1">
    <location>
        <begin position="1"/>
        <end position="24"/>
    </location>
</feature>
<comment type="caution">
    <text evidence="2">The sequence shown here is derived from an EMBL/GenBank/DDBJ whole genome shotgun (WGS) entry which is preliminary data.</text>
</comment>
<keyword evidence="3" id="KW-1185">Reference proteome</keyword>
<reference evidence="2 3" key="1">
    <citation type="submission" date="2015-09" db="EMBL/GenBank/DDBJ databases">
        <title>Genome sequence of the marine flavobacterium Croceitalea dokdonensis DOKDO 023 that contains proton- and sodium-pumping rhodopsins.</title>
        <authorList>
            <person name="Kwon S.-K."/>
            <person name="Lee H.K."/>
            <person name="Kwak M.-J."/>
            <person name="Kim J.F."/>
        </authorList>
    </citation>
    <scope>NUCLEOTIDE SEQUENCE [LARGE SCALE GENOMIC DNA]</scope>
    <source>
        <strain evidence="2 3">DOKDO 023</strain>
    </source>
</reference>
<accession>A0A0P7B2B2</accession>
<dbReference type="STRING" id="1300341.I595_405"/>
<protein>
    <submittedName>
        <fullName evidence="2">Uncharacterized protein</fullName>
    </submittedName>
</protein>
<keyword evidence="1" id="KW-0732">Signal</keyword>
<evidence type="ECO:0000313" key="3">
    <source>
        <dbReference type="Proteomes" id="UP000050280"/>
    </source>
</evidence>
<sequence>MKIKQLYFTVVASFLAIGTFGQTAAQSELQNETKEKTYTFTVDGNSYENSVKINTVVRQAVMTELEDKYKVNGDRIFPPKVVVKKVWIDLDKDFEYDEFISFSYMTEDETDFTLMSSPDKLVLAVDKGESTTILNNMSILKEKGMENNDAYVFTMNDGKRLELKIEDYRTMKRENSK</sequence>
<dbReference type="Proteomes" id="UP000050280">
    <property type="component" value="Unassembled WGS sequence"/>
</dbReference>
<dbReference type="AlphaFoldDB" id="A0A0P7B2B2"/>
<organism evidence="2 3">
    <name type="scientific">Croceitalea dokdonensis DOKDO 023</name>
    <dbReference type="NCBI Taxonomy" id="1300341"/>
    <lineage>
        <taxon>Bacteria</taxon>
        <taxon>Pseudomonadati</taxon>
        <taxon>Bacteroidota</taxon>
        <taxon>Flavobacteriia</taxon>
        <taxon>Flavobacteriales</taxon>
        <taxon>Flavobacteriaceae</taxon>
        <taxon>Croceitalea</taxon>
    </lineage>
</organism>
<dbReference type="RefSeq" id="WP_054557680.1">
    <property type="nucleotide sequence ID" value="NZ_LDJX01000001.1"/>
</dbReference>
<evidence type="ECO:0000313" key="2">
    <source>
        <dbReference type="EMBL" id="KPM33502.1"/>
    </source>
</evidence>
<name>A0A0P7B2B2_9FLAO</name>
<dbReference type="OrthoDB" id="1452108at2"/>
<gene>
    <name evidence="2" type="ORF">I595_405</name>
</gene>
<feature type="chain" id="PRO_5006135301" evidence="1">
    <location>
        <begin position="25"/>
        <end position="177"/>
    </location>
</feature>
<proteinExistence type="predicted"/>
<dbReference type="EMBL" id="LDJX01000001">
    <property type="protein sequence ID" value="KPM33502.1"/>
    <property type="molecule type" value="Genomic_DNA"/>
</dbReference>